<sequence>MVLTEGTMAQVDWYIEGAEFSNCNCDYACPCQFESRRPTHGYCRGFAAVRIDKGHFGDVALDGLGAALLYAFPGPIYEGNGECQAVIDERADGKQRDALATVLYGGETSEGATHWWVYRMMSSTVHPPLFKHIDFDVNIERRKARIVIPDVLESTARPIRSPATGAEHRVRINLPNGIKFDLAEIGSGTTKTMASIALNLEDTYCHFTVLRQSGKGVVHSR</sequence>
<protein>
    <recommendedName>
        <fullName evidence="3">DUF1326 domain-containing protein</fullName>
    </recommendedName>
</protein>
<keyword evidence="2" id="KW-1185">Reference proteome</keyword>
<dbReference type="InterPro" id="IPR014581">
    <property type="entry name" value="UCP033303"/>
</dbReference>
<dbReference type="HOGENOM" id="CLU_092801_0_0_2"/>
<evidence type="ECO:0008006" key="3">
    <source>
        <dbReference type="Google" id="ProtNLM"/>
    </source>
</evidence>
<reference evidence="1 2" key="1">
    <citation type="journal article" date="2014" name="Int. J. Syst. Evol. Microbiol.">
        <title>Nitrososphaera viennensis gen. nov., sp. nov., an aerobic and mesophilic, ammonia-oxidizing archaeon from soil and a member of the archaeal phylum Thaumarchaeota.</title>
        <authorList>
            <person name="Stieglmeier M."/>
            <person name="Klingl A."/>
            <person name="Alves R.J."/>
            <person name="Rittmann S.K."/>
            <person name="Melcher M."/>
            <person name="Leisch N."/>
            <person name="Schleper C."/>
        </authorList>
    </citation>
    <scope>NUCLEOTIDE SEQUENCE [LARGE SCALE GENOMIC DNA]</scope>
    <source>
        <strain evidence="1">EN76</strain>
    </source>
</reference>
<evidence type="ECO:0000313" key="2">
    <source>
        <dbReference type="Proteomes" id="UP000027093"/>
    </source>
</evidence>
<organism evidence="1 2">
    <name type="scientific">Nitrososphaera viennensis EN76</name>
    <dbReference type="NCBI Taxonomy" id="926571"/>
    <lineage>
        <taxon>Archaea</taxon>
        <taxon>Nitrososphaerota</taxon>
        <taxon>Nitrososphaeria</taxon>
        <taxon>Nitrososphaerales</taxon>
        <taxon>Nitrososphaeraceae</taxon>
        <taxon>Nitrososphaera</taxon>
    </lineage>
</organism>
<dbReference type="PIRSF" id="PIRSF033303">
    <property type="entry name" value="UCP033303"/>
    <property type="match status" value="1"/>
</dbReference>
<dbReference type="AlphaFoldDB" id="A0A060HRC0"/>
<evidence type="ECO:0000313" key="1">
    <source>
        <dbReference type="EMBL" id="AIC16066.1"/>
    </source>
</evidence>
<name>A0A060HRC0_9ARCH</name>
<dbReference type="Pfam" id="PF07040">
    <property type="entry name" value="DUF1326"/>
    <property type="match status" value="1"/>
</dbReference>
<dbReference type="InterPro" id="IPR009758">
    <property type="entry name" value="DUF1326"/>
</dbReference>
<dbReference type="KEGG" id="nvn:NVIE_018060"/>
<dbReference type="Proteomes" id="UP000027093">
    <property type="component" value="Chromosome"/>
</dbReference>
<proteinExistence type="predicted"/>
<dbReference type="EMBL" id="CP007536">
    <property type="protein sequence ID" value="AIC16066.1"/>
    <property type="molecule type" value="Genomic_DNA"/>
</dbReference>
<accession>A0A060HRC0</accession>
<dbReference type="STRING" id="926571.NVIE_018060"/>
<gene>
    <name evidence="1" type="ORF">NVIE_018060</name>
</gene>